<dbReference type="Proteomes" id="UP000397656">
    <property type="component" value="Chromosome 1"/>
</dbReference>
<feature type="region of interest" description="Disordered" evidence="1">
    <location>
        <begin position="1"/>
        <end position="20"/>
    </location>
</feature>
<dbReference type="EMBL" id="CP062803">
    <property type="protein sequence ID" value="QOT77946.1"/>
    <property type="molecule type" value="Genomic_DNA"/>
</dbReference>
<evidence type="ECO:0000313" key="3">
    <source>
        <dbReference type="Proteomes" id="UP000397656"/>
    </source>
</evidence>
<feature type="compositionally biased region" description="Polar residues" evidence="1">
    <location>
        <begin position="1"/>
        <end position="13"/>
    </location>
</feature>
<gene>
    <name evidence="2" type="ORF">F7R26_007985</name>
</gene>
<reference evidence="2 3" key="1">
    <citation type="submission" date="2020-10" db="EMBL/GenBank/DDBJ databases">
        <title>Complete genome sequence of Cupriavidus basilensis CCUG 49340T.</title>
        <authorList>
            <person name="Salva-Serra F."/>
            <person name="Donoso R.A."/>
            <person name="Cho K.H."/>
            <person name="Yoo J.A."/>
            <person name="Lee K."/>
            <person name="Yoon S.-H."/>
            <person name="Perez-Pantoja D."/>
            <person name="Moore E.R.B."/>
        </authorList>
    </citation>
    <scope>NUCLEOTIDE SEQUENCE [LARGE SCALE GENOMIC DNA]</scope>
    <source>
        <strain evidence="3">CCUG 49340</strain>
    </source>
</reference>
<sequence length="53" mass="5705">MLRQANRTANRGINSAGIGQHSVNRHATPWMIERNPLVSAKGCSAAMGMARIT</sequence>
<accession>A0A7M2GYN6</accession>
<proteinExistence type="predicted"/>
<name>A0A7M2GYN6_9BURK</name>
<evidence type="ECO:0000313" key="2">
    <source>
        <dbReference type="EMBL" id="QOT77946.1"/>
    </source>
</evidence>
<organism evidence="2 3">
    <name type="scientific">Cupriavidus basilensis</name>
    <dbReference type="NCBI Taxonomy" id="68895"/>
    <lineage>
        <taxon>Bacteria</taxon>
        <taxon>Pseudomonadati</taxon>
        <taxon>Pseudomonadota</taxon>
        <taxon>Betaproteobacteria</taxon>
        <taxon>Burkholderiales</taxon>
        <taxon>Burkholderiaceae</taxon>
        <taxon>Cupriavidus</taxon>
    </lineage>
</organism>
<dbReference type="AlphaFoldDB" id="A0A7M2GYN6"/>
<dbReference type="RefSeq" id="WP_170301854.1">
    <property type="nucleotide sequence ID" value="NZ_CP062803.1"/>
</dbReference>
<dbReference type="GeneID" id="98400842"/>
<evidence type="ECO:0000256" key="1">
    <source>
        <dbReference type="SAM" id="MobiDB-lite"/>
    </source>
</evidence>
<protein>
    <submittedName>
        <fullName evidence="2">Uncharacterized protein</fullName>
    </submittedName>
</protein>